<protein>
    <submittedName>
        <fullName evidence="1">Uncharacterized protein</fullName>
    </submittedName>
</protein>
<dbReference type="Proteomes" id="UP000714275">
    <property type="component" value="Unassembled WGS sequence"/>
</dbReference>
<evidence type="ECO:0000313" key="2">
    <source>
        <dbReference type="Proteomes" id="UP000714275"/>
    </source>
</evidence>
<evidence type="ECO:0000313" key="1">
    <source>
        <dbReference type="EMBL" id="KAG1772236.1"/>
    </source>
</evidence>
<reference evidence="1" key="1">
    <citation type="journal article" date="2020" name="New Phytol.">
        <title>Comparative genomics reveals dynamic genome evolution in host specialist ectomycorrhizal fungi.</title>
        <authorList>
            <person name="Lofgren L.A."/>
            <person name="Nguyen N.H."/>
            <person name="Vilgalys R."/>
            <person name="Ruytinx J."/>
            <person name="Liao H.L."/>
            <person name="Branco S."/>
            <person name="Kuo A."/>
            <person name="LaButti K."/>
            <person name="Lipzen A."/>
            <person name="Andreopoulos W."/>
            <person name="Pangilinan J."/>
            <person name="Riley R."/>
            <person name="Hundley H."/>
            <person name="Na H."/>
            <person name="Barry K."/>
            <person name="Grigoriev I.V."/>
            <person name="Stajich J.E."/>
            <person name="Kennedy P.G."/>
        </authorList>
    </citation>
    <scope>NUCLEOTIDE SEQUENCE</scope>
    <source>
        <strain evidence="1">DOB743</strain>
    </source>
</reference>
<dbReference type="OrthoDB" id="2692523at2759"/>
<proteinExistence type="predicted"/>
<keyword evidence="2" id="KW-1185">Reference proteome</keyword>
<dbReference type="EMBL" id="JABBWD010000054">
    <property type="protein sequence ID" value="KAG1772236.1"/>
    <property type="molecule type" value="Genomic_DNA"/>
</dbReference>
<comment type="caution">
    <text evidence="1">The sequence shown here is derived from an EMBL/GenBank/DDBJ whole genome shotgun (WGS) entry which is preliminary data.</text>
</comment>
<dbReference type="AlphaFoldDB" id="A0A9P6ZMH4"/>
<sequence>MRPLIVARREATSTFCRACTLPGRGHRWSLASRLRSPVEDLESTNANLAYKFSELSKRLSDSQVSPDRAATHRTEIQRRRFMKQWGAEIRHLEGLCQFLLLLSYTELQVTARHGPVIILIVSQHLCSAIIVPMLGEPYNGDSTGVFYAPEEMKKDLQVLLRTVWNEIIPRA</sequence>
<name>A0A9P6ZMH4_9AGAM</name>
<accession>A0A9P6ZMH4</accession>
<organism evidence="1 2">
    <name type="scientific">Suillus placidus</name>
    <dbReference type="NCBI Taxonomy" id="48579"/>
    <lineage>
        <taxon>Eukaryota</taxon>
        <taxon>Fungi</taxon>
        <taxon>Dikarya</taxon>
        <taxon>Basidiomycota</taxon>
        <taxon>Agaricomycotina</taxon>
        <taxon>Agaricomycetes</taxon>
        <taxon>Agaricomycetidae</taxon>
        <taxon>Boletales</taxon>
        <taxon>Suillineae</taxon>
        <taxon>Suillaceae</taxon>
        <taxon>Suillus</taxon>
    </lineage>
</organism>
<gene>
    <name evidence="1" type="ORF">EV702DRAFT_1201624</name>
</gene>